<dbReference type="SUPFAM" id="SSF51735">
    <property type="entry name" value="NAD(P)-binding Rossmann-fold domains"/>
    <property type="match status" value="1"/>
</dbReference>
<evidence type="ECO:0000256" key="4">
    <source>
        <dbReference type="RuleBase" id="RU003719"/>
    </source>
</evidence>
<keyword evidence="3" id="KW-0520">NAD</keyword>
<evidence type="ECO:0000256" key="2">
    <source>
        <dbReference type="ARBA" id="ARBA00023002"/>
    </source>
</evidence>
<sequence length="313" mass="33479">MNIVFLDRASLPAPLRTPRLPHHWQAFDATANAEIIARCQEADVVISNKVMLDATTLAALPRLKFIAVAATGVNNVDLAVARQRGIAVSNIRGYADTTVPEHALMLMLALMRNLPAYQQDLAKGAWAQSPYFCHFGATVRDLSGRTLLVVGSGSLGQGTAKLARAFGMHVVFAERKGATEVRPGHIDFEQGLRVADIISLHCPLNDTTRGLIDATALAAMKPGAVLINTARGGIVDETALLEALRCGHLGGAGVDVLHEEPPRHGNPLLDAGLPNLIVTPHIGWASFEAMSRLAEQLIENIELWAAGTPRNLV</sequence>
<dbReference type="InterPro" id="IPR050418">
    <property type="entry name" value="D-iso_2-hydroxyacid_DH_PdxB"/>
</dbReference>
<dbReference type="InterPro" id="IPR006140">
    <property type="entry name" value="D-isomer_DH_NAD-bd"/>
</dbReference>
<evidence type="ECO:0000256" key="1">
    <source>
        <dbReference type="ARBA" id="ARBA00005854"/>
    </source>
</evidence>
<dbReference type="SUPFAM" id="SSF52283">
    <property type="entry name" value="Formate/glycerate dehydrogenase catalytic domain-like"/>
    <property type="match status" value="1"/>
</dbReference>
<dbReference type="InterPro" id="IPR029753">
    <property type="entry name" value="D-isomer_DH_CS"/>
</dbReference>
<name>A0ABQ5YE17_9NEIS</name>
<dbReference type="EMBL" id="BSOG01000002">
    <property type="protein sequence ID" value="GLR12712.1"/>
    <property type="molecule type" value="Genomic_DNA"/>
</dbReference>
<gene>
    <name evidence="7" type="primary">hprA</name>
    <name evidence="7" type="ORF">GCM10007907_15020</name>
</gene>
<evidence type="ECO:0000256" key="3">
    <source>
        <dbReference type="ARBA" id="ARBA00023027"/>
    </source>
</evidence>
<evidence type="ECO:0000259" key="5">
    <source>
        <dbReference type="Pfam" id="PF00389"/>
    </source>
</evidence>
<evidence type="ECO:0000313" key="7">
    <source>
        <dbReference type="EMBL" id="GLR12712.1"/>
    </source>
</evidence>
<dbReference type="InterPro" id="IPR036291">
    <property type="entry name" value="NAD(P)-bd_dom_sf"/>
</dbReference>
<keyword evidence="8" id="KW-1185">Reference proteome</keyword>
<keyword evidence="2 4" id="KW-0560">Oxidoreductase</keyword>
<protein>
    <submittedName>
        <fullName evidence="7">Glycerate dehydrogenase</fullName>
    </submittedName>
</protein>
<reference evidence="8" key="1">
    <citation type="journal article" date="2019" name="Int. J. Syst. Evol. Microbiol.">
        <title>The Global Catalogue of Microorganisms (GCM) 10K type strain sequencing project: providing services to taxonomists for standard genome sequencing and annotation.</title>
        <authorList>
            <consortium name="The Broad Institute Genomics Platform"/>
            <consortium name="The Broad Institute Genome Sequencing Center for Infectious Disease"/>
            <person name="Wu L."/>
            <person name="Ma J."/>
        </authorList>
    </citation>
    <scope>NUCLEOTIDE SEQUENCE [LARGE SCALE GENOMIC DNA]</scope>
    <source>
        <strain evidence="8">NBRC 110044</strain>
    </source>
</reference>
<dbReference type="InterPro" id="IPR006139">
    <property type="entry name" value="D-isomer_2_OHA_DH_cat_dom"/>
</dbReference>
<dbReference type="PANTHER" id="PTHR43761">
    <property type="entry name" value="D-ISOMER SPECIFIC 2-HYDROXYACID DEHYDROGENASE FAMILY PROTEIN (AFU_ORTHOLOGUE AFUA_1G13630)"/>
    <property type="match status" value="1"/>
</dbReference>
<dbReference type="CDD" id="cd12162">
    <property type="entry name" value="2-Hacid_dh_4"/>
    <property type="match status" value="1"/>
</dbReference>
<dbReference type="Pfam" id="PF00389">
    <property type="entry name" value="2-Hacid_dh"/>
    <property type="match status" value="1"/>
</dbReference>
<feature type="domain" description="D-isomer specific 2-hydroxyacid dehydrogenase NAD-binding" evidence="6">
    <location>
        <begin position="104"/>
        <end position="283"/>
    </location>
</feature>
<dbReference type="Gene3D" id="3.40.50.720">
    <property type="entry name" value="NAD(P)-binding Rossmann-like Domain"/>
    <property type="match status" value="2"/>
</dbReference>
<feature type="domain" description="D-isomer specific 2-hydroxyacid dehydrogenase catalytic" evidence="5">
    <location>
        <begin position="26"/>
        <end position="313"/>
    </location>
</feature>
<dbReference type="PROSITE" id="PS50890">
    <property type="entry name" value="PUA"/>
    <property type="match status" value="1"/>
</dbReference>
<evidence type="ECO:0000259" key="6">
    <source>
        <dbReference type="Pfam" id="PF02826"/>
    </source>
</evidence>
<evidence type="ECO:0000313" key="8">
    <source>
        <dbReference type="Proteomes" id="UP001156706"/>
    </source>
</evidence>
<organism evidence="7 8">
    <name type="scientific">Chitinimonas prasina</name>
    <dbReference type="NCBI Taxonomy" id="1434937"/>
    <lineage>
        <taxon>Bacteria</taxon>
        <taxon>Pseudomonadati</taxon>
        <taxon>Pseudomonadota</taxon>
        <taxon>Betaproteobacteria</taxon>
        <taxon>Neisseriales</taxon>
        <taxon>Chitinibacteraceae</taxon>
        <taxon>Chitinimonas</taxon>
    </lineage>
</organism>
<dbReference type="Proteomes" id="UP001156706">
    <property type="component" value="Unassembled WGS sequence"/>
</dbReference>
<comment type="caution">
    <text evidence="7">The sequence shown here is derived from an EMBL/GenBank/DDBJ whole genome shotgun (WGS) entry which is preliminary data.</text>
</comment>
<dbReference type="Pfam" id="PF02826">
    <property type="entry name" value="2-Hacid_dh_C"/>
    <property type="match status" value="1"/>
</dbReference>
<accession>A0ABQ5YE17</accession>
<dbReference type="PROSITE" id="PS00671">
    <property type="entry name" value="D_2_HYDROXYACID_DH_3"/>
    <property type="match status" value="1"/>
</dbReference>
<proteinExistence type="inferred from homology"/>
<comment type="similarity">
    <text evidence="1 4">Belongs to the D-isomer specific 2-hydroxyacid dehydrogenase family.</text>
</comment>
<dbReference type="PANTHER" id="PTHR43761:SF1">
    <property type="entry name" value="D-ISOMER SPECIFIC 2-HYDROXYACID DEHYDROGENASE CATALYTIC DOMAIN-CONTAINING PROTEIN-RELATED"/>
    <property type="match status" value="1"/>
</dbReference>